<dbReference type="Gene3D" id="3.10.100.10">
    <property type="entry name" value="Mannose-Binding Protein A, subunit A"/>
    <property type="match status" value="1"/>
</dbReference>
<dbReference type="Pfam" id="PF00092">
    <property type="entry name" value="VWA"/>
    <property type="match status" value="1"/>
</dbReference>
<evidence type="ECO:0000313" key="10">
    <source>
        <dbReference type="WBParaSite" id="MBELARI_LOCUS19463"/>
    </source>
</evidence>
<dbReference type="Proteomes" id="UP000887575">
    <property type="component" value="Unassembled WGS sequence"/>
</dbReference>
<evidence type="ECO:0000259" key="6">
    <source>
        <dbReference type="PROSITE" id="PS50026"/>
    </source>
</evidence>
<sequence>MRPLLLLLVLLGASTLAAPDWKRVFNSFFPSEPNEPLHKNAMNYYGEIEPEAEPIHARIKRAVLAAMGFASPCSAGWTGQFCENPICVSNTTVPIEQNTDKVLDLFYAPSGCTGLFYVPVDSTCDYLFIQVNTDGPVPWINITDSNGNLVVPRNIYPNSGMNMNFYQPITPGVYQLSIDTQQMPTTLCAVNIQATSKLDITHGFVDNPQDDVPAHGEAAGQGKLQNLIIHTYHPEIRSVPKVATILRQRSTTPLLRSVLTTRYGCAYEQYMGGTFGCLLNNLYTLTVDGIDANGFAFRRTKAGWACIEAPPTPPPPTTPAPQTCLNGGTLLYEGTPNAQCLCRELFTGPTCSIPQCMNGGFLNPAETSCLCQTGYLGINCQNIICVPNFGEYLTDYSTLVVVWRAVQAMNPYVAQYAQAFYNEMQFMGETPGFQSYQSFILITYANGVLTRNSYGQQEWDRFYADFQALNATTTVGNCNDTSIAAITEVFRLTTYNKSPIYHFTDAPASDSQNFLSVSEMNGYKKLPVWSFFHNTSAAIQCKVDEISEGYRVLGTLSYMSGGLTMGLSNDKFNQTFALAMRTTNYKSNQVLIDDLTVCTIDGYRTFFVDSATKAIYIVATGDNLLVAVTNPDGKITSPLAYQDGRNYFYTIQGNNLTRGEWLLQFNAFQSTYPCSYRVYAQSDYDLFVGVTNAIYTDAYSAEPIVGMPNAIVAQINGIYNNIPDQFRLFAEVMIVSNEDGNYHKPLYFSNGVYRTGCGYHLYFGVTDFCERAGQVFYAMVYADDPFGYTIQRTAVGYCAGRAPTQLPPTSCINGGVPDPNNATLCLCPPLYTGRYCQDYNCQNGAIYSNGLCQCPPGLGGTFCEQQQCLVSNIDPPFTQDGQSMTFVVSTIPSMNATWQMLAANVQEFVKDIQLHSPKWITRYNLIIINQKEAVLVSQATRASNFVTAIQTIASDLTPYYNASITDCKVLLATGMLLGVQNSIPKSSVFIFADSNAADESNPVYAQLTAQIEGNQIQVNLIGTVDPSVPLCGTSNGWFDQAIQDLVIFSAGWMYSTKNVHQFYNFILTEYSNGIILDQYADDCTSPQIYYLPVDSAAQSMTIVANGLNVNITVTQPNGNSALNSNYELNMIQEDWMVIDQYMIPCPNTDWQYFERNCMNFILTRIAFRDASNRCHALGGWMVDIYYQGKQDYVQYHTNGADNWIGLYMIGTTWYWDVDINNDPVPLTPNSYSNWKDGVTPTDPSMGCAVMGKDGFWAAVACTDSYYPVCQRHRYGQEVVPNDPTTNLLPAGFWKVAVQASNGSCAIQARVQSTIQLYFGFVQDTHSDYPMLYANSNASNNYFAVGATGLNMFPDDRHPSNEGRLNYIYTGSNESAFDALTVEDRASCSYQYLSQNFSCQRRGAYYQQFFVRFSGLDQYGHTFDRLISAYCGIYQTRCDNDGYEYQGQCICQPGWTGNRCQVPVCLNGGVINSLTNKCSCPTAYGGPNCQFAYCEPPYPVSYASTNRTLAIALETSTLMATSIYMLKRNITSVINQITNGSGVPQWWDSYILFPFDSTSNKASWFPPIYSNNFSDIVAGLNAIPRGCPNNTCDQTICQRPYLRIIADIVAHPSFRSPNSDILVISRASPEDYNLESQVIGAIQDSRARVFFLLAGASTPCNEGWSTPAVTAMNYIASYSQGGIYPLSPTEMVFNWLGVYFPASYRSGWVTGGAVKDADCSDAEWIFPVENSATHLLIDYFGNTKAISLIAPDGNQETLPTSLVTSSTNYLGVFPLQTNGATKAGNWIVKIQDPDTPQCSLDLRVRSAIEIYPAFTQPSDQYNGATNDNGHFQPLIGEQNIVLAHESTFGEGASIQYVQIVVPNRGLYFTSEMALRSDSCGYEYYSTKAFECYMENFWVIFYGTDMRGAPLNRMFVTHCISNRPTPPPPPPFCDITQTLNDIVFMVDGSVAASKVFGTFKLFMDYVARGYSISSTSTQIGAFSFSNTAGGASAFLLNVAPDQTSLTQKLLSLSNDGQAGQNITSAINYVQQYTAQGSGYRVSSQVKHLVVYVTASTSYTDGGLDPKAAVQSMVRGGSFGFAVVSLGFSDAPDWLVSLAGPGCSYFTNDENDFATNAGNLIQSISCYRQNICNVQ</sequence>
<evidence type="ECO:0000256" key="2">
    <source>
        <dbReference type="ARBA" id="ARBA00022525"/>
    </source>
</evidence>
<evidence type="ECO:0000313" key="9">
    <source>
        <dbReference type="Proteomes" id="UP000887575"/>
    </source>
</evidence>
<dbReference type="PROSITE" id="PS00022">
    <property type="entry name" value="EGF_1"/>
    <property type="match status" value="3"/>
</dbReference>
<dbReference type="PROSITE" id="PS50026">
    <property type="entry name" value="EGF_3"/>
    <property type="match status" value="2"/>
</dbReference>
<feature type="domain" description="C-type lectin" evidence="7">
    <location>
        <begin position="1153"/>
        <end position="1270"/>
    </location>
</feature>
<dbReference type="InterPro" id="IPR056861">
    <property type="entry name" value="HMCN1-like_VWA"/>
</dbReference>
<dbReference type="WBParaSite" id="MBELARI_LOCUS19463">
    <property type="protein sequence ID" value="MBELARI_LOCUS19463"/>
    <property type="gene ID" value="MBELARI_LOCUS19463"/>
</dbReference>
<dbReference type="PROSITE" id="PS50234">
    <property type="entry name" value="VWFA"/>
    <property type="match status" value="1"/>
</dbReference>
<reference evidence="10" key="1">
    <citation type="submission" date="2024-02" db="UniProtKB">
        <authorList>
            <consortium name="WormBaseParasite"/>
        </authorList>
    </citation>
    <scope>IDENTIFICATION</scope>
</reference>
<keyword evidence="4" id="KW-0245">EGF-like domain</keyword>
<dbReference type="InterPro" id="IPR057085">
    <property type="entry name" value="Ig_Irg-7"/>
</dbReference>
<dbReference type="InterPro" id="IPR016187">
    <property type="entry name" value="CTDL_fold"/>
</dbReference>
<dbReference type="Pfam" id="PF25106">
    <property type="entry name" value="VWA_4"/>
    <property type="match status" value="1"/>
</dbReference>
<dbReference type="InterPro" id="IPR016186">
    <property type="entry name" value="C-type_lectin-like/link_sf"/>
</dbReference>
<comment type="subcellular location">
    <subcellularLocation>
        <location evidence="1">Secreted</location>
    </subcellularLocation>
</comment>
<evidence type="ECO:0000259" key="8">
    <source>
        <dbReference type="PROSITE" id="PS50234"/>
    </source>
</evidence>
<dbReference type="Pfam" id="PF00059">
    <property type="entry name" value="Lectin_C"/>
    <property type="match status" value="1"/>
</dbReference>
<comment type="caution">
    <text evidence="4">Lacks conserved residue(s) required for the propagation of feature annotation.</text>
</comment>
<name>A0AAF3EZ22_9BILA</name>
<protein>
    <submittedName>
        <fullName evidence="10">Uncharacterized protein</fullName>
    </submittedName>
</protein>
<dbReference type="SMART" id="SM00604">
    <property type="entry name" value="MD"/>
    <property type="match status" value="3"/>
</dbReference>
<accession>A0AAF3EZ22</accession>
<organism evidence="9 10">
    <name type="scientific">Mesorhabditis belari</name>
    <dbReference type="NCBI Taxonomy" id="2138241"/>
    <lineage>
        <taxon>Eukaryota</taxon>
        <taxon>Metazoa</taxon>
        <taxon>Ecdysozoa</taxon>
        <taxon>Nematoda</taxon>
        <taxon>Chromadorea</taxon>
        <taxon>Rhabditida</taxon>
        <taxon>Rhabditina</taxon>
        <taxon>Rhabditomorpha</taxon>
        <taxon>Rhabditoidea</taxon>
        <taxon>Rhabditidae</taxon>
        <taxon>Mesorhabditinae</taxon>
        <taxon>Mesorhabditis</taxon>
    </lineage>
</organism>
<dbReference type="InterPro" id="IPR002035">
    <property type="entry name" value="VWF_A"/>
</dbReference>
<dbReference type="SMART" id="SM00034">
    <property type="entry name" value="CLECT"/>
    <property type="match status" value="1"/>
</dbReference>
<evidence type="ECO:0000256" key="5">
    <source>
        <dbReference type="SAM" id="SignalP"/>
    </source>
</evidence>
<dbReference type="Gene3D" id="2.10.25.10">
    <property type="entry name" value="Laminin"/>
    <property type="match status" value="3"/>
</dbReference>
<dbReference type="InterPro" id="IPR057086">
    <property type="entry name" value="GBD_Irg-7_N"/>
</dbReference>
<evidence type="ECO:0000256" key="3">
    <source>
        <dbReference type="ARBA" id="ARBA00022729"/>
    </source>
</evidence>
<dbReference type="SMART" id="SM00327">
    <property type="entry name" value="VWA"/>
    <property type="match status" value="1"/>
</dbReference>
<keyword evidence="9" id="KW-1185">Reference proteome</keyword>
<keyword evidence="3 5" id="KW-0732">Signal</keyword>
<dbReference type="SUPFAM" id="SSF56436">
    <property type="entry name" value="C-type lectin-like"/>
    <property type="match status" value="1"/>
</dbReference>
<dbReference type="SMART" id="SM00181">
    <property type="entry name" value="EGF"/>
    <property type="match status" value="4"/>
</dbReference>
<evidence type="ECO:0000256" key="1">
    <source>
        <dbReference type="ARBA" id="ARBA00004613"/>
    </source>
</evidence>
<dbReference type="InterPro" id="IPR036465">
    <property type="entry name" value="vWFA_dom_sf"/>
</dbReference>
<proteinExistence type="predicted"/>
<dbReference type="InterPro" id="IPR001304">
    <property type="entry name" value="C-type_lectin-like"/>
</dbReference>
<feature type="chain" id="PRO_5041966797" evidence="5">
    <location>
        <begin position="18"/>
        <end position="2132"/>
    </location>
</feature>
<feature type="domain" description="EGF-like" evidence="6">
    <location>
        <begin position="1455"/>
        <end position="1489"/>
    </location>
</feature>
<feature type="domain" description="VWFA" evidence="8">
    <location>
        <begin position="1939"/>
        <end position="2121"/>
    </location>
</feature>
<keyword evidence="2" id="KW-0964">Secreted</keyword>
<dbReference type="InterPro" id="IPR053295">
    <property type="entry name" value="Innate_immunity_reg"/>
</dbReference>
<dbReference type="PROSITE" id="PS01186">
    <property type="entry name" value="EGF_2"/>
    <property type="match status" value="1"/>
</dbReference>
<dbReference type="CDD" id="cd00037">
    <property type="entry name" value="CLECT"/>
    <property type="match status" value="1"/>
</dbReference>
<feature type="disulfide bond" evidence="4">
    <location>
        <begin position="371"/>
        <end position="380"/>
    </location>
</feature>
<dbReference type="PANTHER" id="PTHR47324">
    <property type="entry name" value="PROTEIN IRG-7-RELATED"/>
    <property type="match status" value="1"/>
</dbReference>
<dbReference type="Pfam" id="PF24415">
    <property type="entry name" value="Ig_Irg-7"/>
    <property type="match status" value="3"/>
</dbReference>
<feature type="disulfide bond" evidence="4">
    <location>
        <begin position="1479"/>
        <end position="1488"/>
    </location>
</feature>
<feature type="signal peptide" evidence="5">
    <location>
        <begin position="1"/>
        <end position="17"/>
    </location>
</feature>
<dbReference type="InterPro" id="IPR006582">
    <property type="entry name" value="MD_domain"/>
</dbReference>
<evidence type="ECO:0000256" key="4">
    <source>
        <dbReference type="PROSITE-ProRule" id="PRU00076"/>
    </source>
</evidence>
<dbReference type="SUPFAM" id="SSF53300">
    <property type="entry name" value="vWA-like"/>
    <property type="match status" value="1"/>
</dbReference>
<evidence type="ECO:0000259" key="7">
    <source>
        <dbReference type="PROSITE" id="PS50041"/>
    </source>
</evidence>
<dbReference type="InterPro" id="IPR000742">
    <property type="entry name" value="EGF"/>
</dbReference>
<dbReference type="Gene3D" id="3.40.50.410">
    <property type="entry name" value="von Willebrand factor, type A domain"/>
    <property type="match status" value="1"/>
</dbReference>
<dbReference type="PANTHER" id="PTHR47324:SF2">
    <property type="entry name" value="EGF-LIKE DOMAIN-CONTAINING PROTEIN-RELATED"/>
    <property type="match status" value="1"/>
</dbReference>
<keyword evidence="4" id="KW-1015">Disulfide bond</keyword>
<dbReference type="PROSITE" id="PS50041">
    <property type="entry name" value="C_TYPE_LECTIN_2"/>
    <property type="match status" value="1"/>
</dbReference>
<feature type="domain" description="EGF-like" evidence="6">
    <location>
        <begin position="347"/>
        <end position="381"/>
    </location>
</feature>
<dbReference type="Pfam" id="PF23623">
    <property type="entry name" value="GBD_IRG7_N"/>
    <property type="match status" value="1"/>
</dbReference>